<protein>
    <submittedName>
        <fullName evidence="4">TetR/AcrR family transcriptional regulator</fullName>
    </submittedName>
</protein>
<accession>A0ABV9YRK4</accession>
<evidence type="ECO:0000256" key="2">
    <source>
        <dbReference type="ARBA" id="ARBA00023163"/>
    </source>
</evidence>
<dbReference type="InterPro" id="IPR025996">
    <property type="entry name" value="MT1864/Rv1816-like_C"/>
</dbReference>
<dbReference type="Pfam" id="PF13305">
    <property type="entry name" value="TetR_C_33"/>
    <property type="match status" value="1"/>
</dbReference>
<evidence type="ECO:0000313" key="5">
    <source>
        <dbReference type="Proteomes" id="UP001595947"/>
    </source>
</evidence>
<name>A0ABV9YRK4_9PSEU</name>
<sequence>MPRSAPPAVRTMLIERAAGMLARREPVSLRALVAGTGVSTMAVYTHFDGMPGLWRAVRQEGFARLAGRLAEVPTTDDPVRDLAALGTAYAANAADAPDLYRAMFDAAADLEDEAVADGSFALLVAAAARAREAGRLRADVEPARVALRYWAAGHGVTMLVLGGILDPATAATENDALAVAILTDAGDDPARCRASVAAAREAAGT</sequence>
<feature type="domain" description="HTH-type transcriptional regulator MT1864/Rv1816-like C-terminal" evidence="3">
    <location>
        <begin position="82"/>
        <end position="172"/>
    </location>
</feature>
<dbReference type="RefSeq" id="WP_378037782.1">
    <property type="nucleotide sequence ID" value="NZ_JBHSIV010000023.1"/>
</dbReference>
<proteinExistence type="predicted"/>
<dbReference type="InterPro" id="IPR009057">
    <property type="entry name" value="Homeodomain-like_sf"/>
</dbReference>
<organism evidence="4 5">
    <name type="scientific">Actinomycetospora atypica</name>
    <dbReference type="NCBI Taxonomy" id="1290095"/>
    <lineage>
        <taxon>Bacteria</taxon>
        <taxon>Bacillati</taxon>
        <taxon>Actinomycetota</taxon>
        <taxon>Actinomycetes</taxon>
        <taxon>Pseudonocardiales</taxon>
        <taxon>Pseudonocardiaceae</taxon>
        <taxon>Actinomycetospora</taxon>
    </lineage>
</organism>
<evidence type="ECO:0000259" key="3">
    <source>
        <dbReference type="Pfam" id="PF13305"/>
    </source>
</evidence>
<dbReference type="Proteomes" id="UP001595947">
    <property type="component" value="Unassembled WGS sequence"/>
</dbReference>
<dbReference type="InterPro" id="IPR036271">
    <property type="entry name" value="Tet_transcr_reg_TetR-rel_C_sf"/>
</dbReference>
<keyword evidence="5" id="KW-1185">Reference proteome</keyword>
<dbReference type="SUPFAM" id="SSF48498">
    <property type="entry name" value="Tetracyclin repressor-like, C-terminal domain"/>
    <property type="match status" value="1"/>
</dbReference>
<evidence type="ECO:0000313" key="4">
    <source>
        <dbReference type="EMBL" id="MFC5064438.1"/>
    </source>
</evidence>
<dbReference type="Gene3D" id="1.10.357.10">
    <property type="entry name" value="Tetracycline Repressor, domain 2"/>
    <property type="match status" value="1"/>
</dbReference>
<keyword evidence="2" id="KW-0804">Transcription</keyword>
<dbReference type="SUPFAM" id="SSF46689">
    <property type="entry name" value="Homeodomain-like"/>
    <property type="match status" value="1"/>
</dbReference>
<keyword evidence="1" id="KW-0805">Transcription regulation</keyword>
<gene>
    <name evidence="4" type="ORF">ACFPBZ_19600</name>
</gene>
<reference evidence="5" key="1">
    <citation type="journal article" date="2019" name="Int. J. Syst. Evol. Microbiol.">
        <title>The Global Catalogue of Microorganisms (GCM) 10K type strain sequencing project: providing services to taxonomists for standard genome sequencing and annotation.</title>
        <authorList>
            <consortium name="The Broad Institute Genomics Platform"/>
            <consortium name="The Broad Institute Genome Sequencing Center for Infectious Disease"/>
            <person name="Wu L."/>
            <person name="Ma J."/>
        </authorList>
    </citation>
    <scope>NUCLEOTIDE SEQUENCE [LARGE SCALE GENOMIC DNA]</scope>
    <source>
        <strain evidence="5">CGMCC 4.7093</strain>
    </source>
</reference>
<dbReference type="EMBL" id="JBHSIV010000023">
    <property type="protein sequence ID" value="MFC5064438.1"/>
    <property type="molecule type" value="Genomic_DNA"/>
</dbReference>
<comment type="caution">
    <text evidence="4">The sequence shown here is derived from an EMBL/GenBank/DDBJ whole genome shotgun (WGS) entry which is preliminary data.</text>
</comment>
<evidence type="ECO:0000256" key="1">
    <source>
        <dbReference type="ARBA" id="ARBA00023015"/>
    </source>
</evidence>